<dbReference type="PANTHER" id="PTHR36159:SF1">
    <property type="entry name" value="RETROVIRUS-RELATED POL POLYPROTEIN FROM TRANSPOSON 412-LIKE PROTEIN"/>
    <property type="match status" value="1"/>
</dbReference>
<dbReference type="EMBL" id="OV651825">
    <property type="protein sequence ID" value="CAH1102477.1"/>
    <property type="molecule type" value="Genomic_DNA"/>
</dbReference>
<dbReference type="Proteomes" id="UP001153636">
    <property type="component" value="Chromosome 13"/>
</dbReference>
<evidence type="ECO:0000313" key="1">
    <source>
        <dbReference type="EMBL" id="CAH1102477.1"/>
    </source>
</evidence>
<accession>A0A9P0CFC2</accession>
<dbReference type="OrthoDB" id="6746907at2759"/>
<name>A0A9P0CFC2_9CUCU</name>
<reference evidence="1" key="1">
    <citation type="submission" date="2022-01" db="EMBL/GenBank/DDBJ databases">
        <authorList>
            <person name="King R."/>
        </authorList>
    </citation>
    <scope>NUCLEOTIDE SEQUENCE</scope>
</reference>
<sequence length="107" mass="11805">MLKEEYRTYTPYVKSFNNSDVIECIINQSDAFFAIHDALLEIKGKLEVTGAGQIQLATNLGAFLFDSCSYSECSREIEFVGDPGIVSTVRALTCYGPDDSRFMSIAG</sequence>
<proteinExistence type="predicted"/>
<gene>
    <name evidence="1" type="ORF">PSYICH_LOCUS3980</name>
</gene>
<evidence type="ECO:0000313" key="2">
    <source>
        <dbReference type="Proteomes" id="UP001153636"/>
    </source>
</evidence>
<dbReference type="PANTHER" id="PTHR36159">
    <property type="entry name" value="PROTEIN CBG23766"/>
    <property type="match status" value="1"/>
</dbReference>
<keyword evidence="2" id="KW-1185">Reference proteome</keyword>
<dbReference type="AlphaFoldDB" id="A0A9P0CFC2"/>
<organism evidence="1 2">
    <name type="scientific">Psylliodes chrysocephalus</name>
    <dbReference type="NCBI Taxonomy" id="3402493"/>
    <lineage>
        <taxon>Eukaryota</taxon>
        <taxon>Metazoa</taxon>
        <taxon>Ecdysozoa</taxon>
        <taxon>Arthropoda</taxon>
        <taxon>Hexapoda</taxon>
        <taxon>Insecta</taxon>
        <taxon>Pterygota</taxon>
        <taxon>Neoptera</taxon>
        <taxon>Endopterygota</taxon>
        <taxon>Coleoptera</taxon>
        <taxon>Polyphaga</taxon>
        <taxon>Cucujiformia</taxon>
        <taxon>Chrysomeloidea</taxon>
        <taxon>Chrysomelidae</taxon>
        <taxon>Galerucinae</taxon>
        <taxon>Alticini</taxon>
        <taxon>Psylliodes</taxon>
    </lineage>
</organism>
<protein>
    <submittedName>
        <fullName evidence="1">Uncharacterized protein</fullName>
    </submittedName>
</protein>